<reference evidence="2 3" key="1">
    <citation type="journal article" date="2016" name="Sci. Rep.">
        <title>The Dendrobium catenatum Lindl. genome sequence provides insights into polysaccharide synthase, floral development and adaptive evolution.</title>
        <authorList>
            <person name="Zhang G.Q."/>
            <person name="Xu Q."/>
            <person name="Bian C."/>
            <person name="Tsai W.C."/>
            <person name="Yeh C.M."/>
            <person name="Liu K.W."/>
            <person name="Yoshida K."/>
            <person name="Zhang L.S."/>
            <person name="Chang S.B."/>
            <person name="Chen F."/>
            <person name="Shi Y."/>
            <person name="Su Y.Y."/>
            <person name="Zhang Y.Q."/>
            <person name="Chen L.J."/>
            <person name="Yin Y."/>
            <person name="Lin M."/>
            <person name="Huang H."/>
            <person name="Deng H."/>
            <person name="Wang Z.W."/>
            <person name="Zhu S.L."/>
            <person name="Zhao X."/>
            <person name="Deng C."/>
            <person name="Niu S.C."/>
            <person name="Huang J."/>
            <person name="Wang M."/>
            <person name="Liu G.H."/>
            <person name="Yang H.J."/>
            <person name="Xiao X.J."/>
            <person name="Hsiao Y.Y."/>
            <person name="Wu W.L."/>
            <person name="Chen Y.Y."/>
            <person name="Mitsuda N."/>
            <person name="Ohme-Takagi M."/>
            <person name="Luo Y.B."/>
            <person name="Van de Peer Y."/>
            <person name="Liu Z.J."/>
        </authorList>
    </citation>
    <scope>NUCLEOTIDE SEQUENCE [LARGE SCALE GENOMIC DNA]</scope>
    <source>
        <tissue evidence="2">The whole plant</tissue>
    </source>
</reference>
<keyword evidence="1" id="KW-0812">Transmembrane</keyword>
<evidence type="ECO:0000256" key="1">
    <source>
        <dbReference type="SAM" id="Phobius"/>
    </source>
</evidence>
<keyword evidence="3" id="KW-1185">Reference proteome</keyword>
<proteinExistence type="predicted"/>
<gene>
    <name evidence="2" type="ORF">MA16_Dca007504</name>
</gene>
<dbReference type="EMBL" id="KZ502795">
    <property type="protein sequence ID" value="PKU72941.1"/>
    <property type="molecule type" value="Genomic_DNA"/>
</dbReference>
<feature type="transmembrane region" description="Helical" evidence="1">
    <location>
        <begin position="36"/>
        <end position="59"/>
    </location>
</feature>
<keyword evidence="1" id="KW-1133">Transmembrane helix</keyword>
<sequence>MLDGLKLFRQPQLPLPRGFRYAAMLFLFSDDFQYHLIHRLFIGSLFFFSFWNVVSWVLGARQCAMQKAKILCLSYLLDFTII</sequence>
<dbReference type="Proteomes" id="UP000233837">
    <property type="component" value="Unassembled WGS sequence"/>
</dbReference>
<dbReference type="AlphaFoldDB" id="A0A2I0WBA3"/>
<reference evidence="2 3" key="2">
    <citation type="journal article" date="2017" name="Nature">
        <title>The Apostasia genome and the evolution of orchids.</title>
        <authorList>
            <person name="Zhang G.Q."/>
            <person name="Liu K.W."/>
            <person name="Li Z."/>
            <person name="Lohaus R."/>
            <person name="Hsiao Y.Y."/>
            <person name="Niu S.C."/>
            <person name="Wang J.Y."/>
            <person name="Lin Y.C."/>
            <person name="Xu Q."/>
            <person name="Chen L.J."/>
            <person name="Yoshida K."/>
            <person name="Fujiwara S."/>
            <person name="Wang Z.W."/>
            <person name="Zhang Y.Q."/>
            <person name="Mitsuda N."/>
            <person name="Wang M."/>
            <person name="Liu G.H."/>
            <person name="Pecoraro L."/>
            <person name="Huang H.X."/>
            <person name="Xiao X.J."/>
            <person name="Lin M."/>
            <person name="Wu X.Y."/>
            <person name="Wu W.L."/>
            <person name="Chen Y.Y."/>
            <person name="Chang S.B."/>
            <person name="Sakamoto S."/>
            <person name="Ohme-Takagi M."/>
            <person name="Yagi M."/>
            <person name="Zeng S.J."/>
            <person name="Shen C.Y."/>
            <person name="Yeh C.M."/>
            <person name="Luo Y.B."/>
            <person name="Tsai W.C."/>
            <person name="Van de Peer Y."/>
            <person name="Liu Z.J."/>
        </authorList>
    </citation>
    <scope>NUCLEOTIDE SEQUENCE [LARGE SCALE GENOMIC DNA]</scope>
    <source>
        <tissue evidence="2">The whole plant</tissue>
    </source>
</reference>
<evidence type="ECO:0000313" key="3">
    <source>
        <dbReference type="Proteomes" id="UP000233837"/>
    </source>
</evidence>
<name>A0A2I0WBA3_9ASPA</name>
<protein>
    <submittedName>
        <fullName evidence="2">Uncharacterized protein</fullName>
    </submittedName>
</protein>
<accession>A0A2I0WBA3</accession>
<evidence type="ECO:0000313" key="2">
    <source>
        <dbReference type="EMBL" id="PKU72941.1"/>
    </source>
</evidence>
<organism evidence="2 3">
    <name type="scientific">Dendrobium catenatum</name>
    <dbReference type="NCBI Taxonomy" id="906689"/>
    <lineage>
        <taxon>Eukaryota</taxon>
        <taxon>Viridiplantae</taxon>
        <taxon>Streptophyta</taxon>
        <taxon>Embryophyta</taxon>
        <taxon>Tracheophyta</taxon>
        <taxon>Spermatophyta</taxon>
        <taxon>Magnoliopsida</taxon>
        <taxon>Liliopsida</taxon>
        <taxon>Asparagales</taxon>
        <taxon>Orchidaceae</taxon>
        <taxon>Epidendroideae</taxon>
        <taxon>Malaxideae</taxon>
        <taxon>Dendrobiinae</taxon>
        <taxon>Dendrobium</taxon>
    </lineage>
</organism>
<keyword evidence="1" id="KW-0472">Membrane</keyword>